<evidence type="ECO:0000256" key="3">
    <source>
        <dbReference type="HAMAP-Rule" id="MF_01929"/>
    </source>
</evidence>
<dbReference type="UniPathway" id="UPA00074">
    <property type="reaction ID" value="UER00943"/>
</dbReference>
<evidence type="ECO:0000313" key="7">
    <source>
        <dbReference type="EMBL" id="KPJ64790.1"/>
    </source>
</evidence>
<evidence type="ECO:0000259" key="6">
    <source>
        <dbReference type="SMART" id="SM01001"/>
    </source>
</evidence>
<dbReference type="PATRIC" id="fig|1703775.3.peg.1439"/>
<dbReference type="Proteomes" id="UP000051861">
    <property type="component" value="Unassembled WGS sequence"/>
</dbReference>
<dbReference type="Gene3D" id="3.40.50.1970">
    <property type="match status" value="1"/>
</dbReference>
<evidence type="ECO:0000313" key="8">
    <source>
        <dbReference type="Proteomes" id="UP000051861"/>
    </source>
</evidence>
<comment type="function">
    <text evidence="3 4">Catalyzes the conversion of N5-carboxyaminoimidazole ribonucleotide (N5-CAIR) to 4-carboxy-5-aminoimidazole ribonucleotide (CAIR).</text>
</comment>
<name>A0A0S7XQZ4_UNCSA</name>
<dbReference type="HAMAP" id="MF_01929">
    <property type="entry name" value="PurE_classI"/>
    <property type="match status" value="1"/>
</dbReference>
<gene>
    <name evidence="3" type="primary">purE</name>
    <name evidence="7" type="ORF">AMJ44_12120</name>
</gene>
<evidence type="ECO:0000256" key="2">
    <source>
        <dbReference type="ARBA" id="ARBA00023235"/>
    </source>
</evidence>
<dbReference type="SMART" id="SM01001">
    <property type="entry name" value="AIRC"/>
    <property type="match status" value="1"/>
</dbReference>
<sequence>MPKPKVGIIIGSKSDLSIMEKAEKQLKELGIDYEVTVASAHRTPKKVEKYARAAERKYDLIIAAAGMAAALPGVVASQTTLPIIGVPIHSKALSGHDALFSIVQMPSGVPVATVAIDGAKNAAILAAQILALKYPRLKSQLKKNKARLSR</sequence>
<feature type="domain" description="PurE" evidence="6">
    <location>
        <begin position="4"/>
        <end position="149"/>
    </location>
</feature>
<keyword evidence="2 3" id="KW-0413">Isomerase</keyword>
<feature type="binding site" evidence="3 5">
    <location>
        <position position="12"/>
    </location>
    <ligand>
        <name>substrate</name>
    </ligand>
</feature>
<comment type="catalytic activity">
    <reaction evidence="3 4">
        <text>5-carboxyamino-1-(5-phospho-D-ribosyl)imidazole + H(+) = 5-amino-1-(5-phospho-D-ribosyl)imidazole-4-carboxylate</text>
        <dbReference type="Rhea" id="RHEA:13193"/>
        <dbReference type="ChEBI" id="CHEBI:15378"/>
        <dbReference type="ChEBI" id="CHEBI:58730"/>
        <dbReference type="ChEBI" id="CHEBI:77657"/>
        <dbReference type="EC" id="5.4.99.18"/>
    </reaction>
</comment>
<dbReference type="Pfam" id="PF00731">
    <property type="entry name" value="AIRC"/>
    <property type="match status" value="1"/>
</dbReference>
<dbReference type="NCBIfam" id="TIGR01162">
    <property type="entry name" value="purE"/>
    <property type="match status" value="1"/>
</dbReference>
<dbReference type="AlphaFoldDB" id="A0A0S7XQZ4"/>
<evidence type="ECO:0000256" key="4">
    <source>
        <dbReference type="PIRNR" id="PIRNR001338"/>
    </source>
</evidence>
<proteinExistence type="inferred from homology"/>
<evidence type="ECO:0000256" key="5">
    <source>
        <dbReference type="PIRSR" id="PIRSR001338-1"/>
    </source>
</evidence>
<reference evidence="7 8" key="1">
    <citation type="journal article" date="2015" name="Microbiome">
        <title>Genomic resolution of linkages in carbon, nitrogen, and sulfur cycling among widespread estuary sediment bacteria.</title>
        <authorList>
            <person name="Baker B.J."/>
            <person name="Lazar C.S."/>
            <person name="Teske A.P."/>
            <person name="Dick G.J."/>
        </authorList>
    </citation>
    <scope>NUCLEOTIDE SEQUENCE [LARGE SCALE GENOMIC DNA]</scope>
    <source>
        <strain evidence="7">DG_54_3</strain>
    </source>
</reference>
<dbReference type="SUPFAM" id="SSF52255">
    <property type="entry name" value="N5-CAIR mutase (phosphoribosylaminoimidazole carboxylase, PurE)"/>
    <property type="match status" value="1"/>
</dbReference>
<comment type="pathway">
    <text evidence="3 4">Purine metabolism; IMP biosynthesis via de novo pathway; 5-amino-1-(5-phospho-D-ribosyl)imidazole-4-carboxylate from 5-amino-1-(5-phospho-D-ribosyl)imidazole (N5-CAIR route): step 2/2.</text>
</comment>
<dbReference type="EMBL" id="LIZX01000162">
    <property type="protein sequence ID" value="KPJ64790.1"/>
    <property type="molecule type" value="Genomic_DNA"/>
</dbReference>
<dbReference type="GO" id="GO:0034023">
    <property type="term" value="F:5-(carboxyamino)imidazole ribonucleotide mutase activity"/>
    <property type="evidence" value="ECO:0007669"/>
    <property type="project" value="UniProtKB-UniRule"/>
</dbReference>
<comment type="similarity">
    <text evidence="3">Belongs to the AIR carboxylase family. Class I subfamily.</text>
</comment>
<evidence type="ECO:0000256" key="1">
    <source>
        <dbReference type="ARBA" id="ARBA00022755"/>
    </source>
</evidence>
<feature type="binding site" evidence="3 5">
    <location>
        <position position="15"/>
    </location>
    <ligand>
        <name>substrate</name>
    </ligand>
</feature>
<keyword evidence="1 3" id="KW-0658">Purine biosynthesis</keyword>
<dbReference type="PANTHER" id="PTHR23046:SF2">
    <property type="entry name" value="PHOSPHORIBOSYLAMINOIMIDAZOLE CARBOXYLASE"/>
    <property type="match status" value="1"/>
</dbReference>
<dbReference type="GO" id="GO:0006189">
    <property type="term" value="P:'de novo' IMP biosynthetic process"/>
    <property type="evidence" value="ECO:0007669"/>
    <property type="project" value="UniProtKB-UniRule"/>
</dbReference>
<protein>
    <recommendedName>
        <fullName evidence="3 4">N5-carboxyaminoimidazole ribonucleotide mutase</fullName>
        <shortName evidence="3 4">N5-CAIR mutase</shortName>
        <ecNumber evidence="3 4">5.4.99.18</ecNumber>
    </recommendedName>
    <alternativeName>
        <fullName evidence="3">5-(carboxyamino)imidazole ribonucleotide mutase</fullName>
    </alternativeName>
</protein>
<organism evidence="7 8">
    <name type="scientific">candidate division WOR-1 bacterium DG_54_3</name>
    <dbReference type="NCBI Taxonomy" id="1703775"/>
    <lineage>
        <taxon>Bacteria</taxon>
        <taxon>Bacillati</taxon>
        <taxon>Saganbacteria</taxon>
    </lineage>
</organism>
<feature type="binding site" evidence="3 5">
    <location>
        <position position="42"/>
    </location>
    <ligand>
        <name>substrate</name>
    </ligand>
</feature>
<dbReference type="InterPro" id="IPR000031">
    <property type="entry name" value="PurE_dom"/>
</dbReference>
<comment type="caution">
    <text evidence="7">The sequence shown here is derived from an EMBL/GenBank/DDBJ whole genome shotgun (WGS) entry which is preliminary data.</text>
</comment>
<accession>A0A0S7XQZ4</accession>
<dbReference type="InterPro" id="IPR033747">
    <property type="entry name" value="PurE_ClassI"/>
</dbReference>
<dbReference type="PANTHER" id="PTHR23046">
    <property type="entry name" value="PHOSPHORIBOSYLAMINOIMIDAZOLE CARBOXYLASE CATALYTIC SUBUNIT"/>
    <property type="match status" value="1"/>
</dbReference>
<dbReference type="EC" id="5.4.99.18" evidence="3 4"/>
<dbReference type="InterPro" id="IPR024694">
    <property type="entry name" value="PurE_prokaryotes"/>
</dbReference>
<dbReference type="PIRSF" id="PIRSF001338">
    <property type="entry name" value="AIR_carboxylase"/>
    <property type="match status" value="1"/>
</dbReference>